<proteinExistence type="predicted"/>
<keyword evidence="1" id="KW-1133">Transmembrane helix</keyword>
<evidence type="ECO:0000313" key="2">
    <source>
        <dbReference type="EMBL" id="MFD0963681.1"/>
    </source>
</evidence>
<evidence type="ECO:0008006" key="4">
    <source>
        <dbReference type="Google" id="ProtNLM"/>
    </source>
</evidence>
<dbReference type="Proteomes" id="UP001596997">
    <property type="component" value="Unassembled WGS sequence"/>
</dbReference>
<protein>
    <recommendedName>
        <fullName evidence="4">RING-type E3 ubiquitin transferase</fullName>
    </recommendedName>
</protein>
<evidence type="ECO:0000313" key="3">
    <source>
        <dbReference type="Proteomes" id="UP001596997"/>
    </source>
</evidence>
<accession>A0ABW3I1E1</accession>
<keyword evidence="3" id="KW-1185">Reference proteome</keyword>
<gene>
    <name evidence="2" type="ORF">ACFQ1O_06665</name>
</gene>
<comment type="caution">
    <text evidence="2">The sequence shown here is derived from an EMBL/GenBank/DDBJ whole genome shotgun (WGS) entry which is preliminary data.</text>
</comment>
<dbReference type="RefSeq" id="WP_377714632.1">
    <property type="nucleotide sequence ID" value="NZ_JBHTJM010000006.1"/>
</dbReference>
<sequence length="225" mass="25866">MSDTLIFILFAGGIGFFIFISFYFGERSVILRKLKKIEVKPINRIRENEIAKVIGKISVDNEFLIAPISKRKCVSYKVHVERKVKSGKHSRWSTIIDDKKSIDFIIESRSEKALIEMKNIRSYFNEDEKQESGFLNDANPELEDYLNQYGEKSVGFLGFNKTIRYSEGILEPNESIAILGTANWKDPKDYNIKDSYSKILVLSGNQKDKLIITDDSKATKPKRHA</sequence>
<reference evidence="3" key="1">
    <citation type="journal article" date="2019" name="Int. J. Syst. Evol. Microbiol.">
        <title>The Global Catalogue of Microorganisms (GCM) 10K type strain sequencing project: providing services to taxonomists for standard genome sequencing and annotation.</title>
        <authorList>
            <consortium name="The Broad Institute Genomics Platform"/>
            <consortium name="The Broad Institute Genome Sequencing Center for Infectious Disease"/>
            <person name="Wu L."/>
            <person name="Ma J."/>
        </authorList>
    </citation>
    <scope>NUCLEOTIDE SEQUENCE [LARGE SCALE GENOMIC DNA]</scope>
    <source>
        <strain evidence="3">CCUG 62114</strain>
    </source>
</reference>
<feature type="transmembrane region" description="Helical" evidence="1">
    <location>
        <begin position="6"/>
        <end position="25"/>
    </location>
</feature>
<keyword evidence="1" id="KW-0472">Membrane</keyword>
<keyword evidence="1" id="KW-0812">Transmembrane</keyword>
<organism evidence="2 3">
    <name type="scientific">Pseudofulvibacter geojedonensis</name>
    <dbReference type="NCBI Taxonomy" id="1123758"/>
    <lineage>
        <taxon>Bacteria</taxon>
        <taxon>Pseudomonadati</taxon>
        <taxon>Bacteroidota</taxon>
        <taxon>Flavobacteriia</taxon>
        <taxon>Flavobacteriales</taxon>
        <taxon>Flavobacteriaceae</taxon>
        <taxon>Pseudofulvibacter</taxon>
    </lineage>
</organism>
<evidence type="ECO:0000256" key="1">
    <source>
        <dbReference type="SAM" id="Phobius"/>
    </source>
</evidence>
<dbReference type="EMBL" id="JBHTJM010000006">
    <property type="protein sequence ID" value="MFD0963681.1"/>
    <property type="molecule type" value="Genomic_DNA"/>
</dbReference>
<name>A0ABW3I1E1_9FLAO</name>